<dbReference type="PROSITE" id="PS50200">
    <property type="entry name" value="RA"/>
    <property type="match status" value="1"/>
</dbReference>
<reference evidence="7" key="1">
    <citation type="submission" date="2025-08" db="UniProtKB">
        <authorList>
            <consortium name="Ensembl"/>
        </authorList>
    </citation>
    <scope>IDENTIFICATION</scope>
</reference>
<dbReference type="GeneTree" id="ENSGT00940000157424"/>
<sequence length="1041" mass="118667">MPAERNDWIKAFEFVLEERRRRFPDGEQEVVDKSGYLEMKGWKPKLYVVVASEKVYLYKNAEDYMSGAGITVINMNLGNIKHTDKKSFDLTTPYRVFSFSAENEAEKGEWVEAMEQAVAGALSNLEVANKIWAVEENQRCADCDAPNPDWASINLCVVICARCAGQHRSLGPSISKVRSLKMDNKVWTDELIQLFLELGNGVSNKFWAANVPPSEAINAVSGTYERQTYITAKYREGKYRRYHQLFANPTELNKALCVVVTTSDLTETQALIFCGADVNCSSGDLLYPNPIHLAEQAGQRLQMEFLQQNRTSEIPGLVMGDPIHGQHYVTQQCVTHNGYIYKTSSMSRLVTDRKGKEEFSRRWCVLNDGVLSYSENVHSSSPNGEIKMSEIACVAVIPPDTHGYDCTFEIYTSERLYLFATDTADEARDWIKSITKCLLPPKADELLTYDFGRVGRLQYKVGRILEQVMLGWFCLCKTNLYMYREDSDTVEVINLKKLSELSIKDKEMILVQKGRIVFIIMEKKLYFPGWESAIKTASRTSGDTLSEQQLTHSDVPFIVYKCLGHISLHGVDSEGIYRKSGQSSKTTSLLEALKKDARNVVLKKDEHHVDNVSDTLKRFFRDVGEGIFAEHCLNWLVVTGVEDTPEKIQQYKTLLQDLPPVNRATLKALIGHLHCIQHFSERNQMNVHNLAIVFGPTLFQTVGQSYKPGRVVEDLITHYLPIFEVGKQELEKELNLITMAISENNGNRVRPFGTTGGTDFICTVYLGDKKKDMEQSVPIPVNMTAQDLTKKLLDRGNIRLKENEHWSCYEVDESEEMERPLHATENVLPIFHSESSSRSHLVVKKNLHMEAMLHYVQTRVGESKHGTMKFREGRSNLVIQLAIGSGFNDRYFMLNSTMLRMYKDVRKSDVENMSPETFIETHKAEKEWPVKSLLVYLGINKKKIRPPNSYGFTVIYKNERQERTQWYACCESEDDMRQWFAALTYIQHGSLLPAQASTTQIRQQAPLDSRFGNLIPIRGTENDMRRSFAAFSTDMLVFGDA</sequence>
<dbReference type="InterPro" id="IPR011993">
    <property type="entry name" value="PH-like_dom_sf"/>
</dbReference>
<organism evidence="7 8">
    <name type="scientific">Leptobrachium leishanense</name>
    <name type="common">Leishan spiny toad</name>
    <dbReference type="NCBI Taxonomy" id="445787"/>
    <lineage>
        <taxon>Eukaryota</taxon>
        <taxon>Metazoa</taxon>
        <taxon>Chordata</taxon>
        <taxon>Craniata</taxon>
        <taxon>Vertebrata</taxon>
        <taxon>Euteleostomi</taxon>
        <taxon>Amphibia</taxon>
        <taxon>Batrachia</taxon>
        <taxon>Anura</taxon>
        <taxon>Pelobatoidea</taxon>
        <taxon>Megophryidae</taxon>
        <taxon>Leptobrachium</taxon>
    </lineage>
</organism>
<dbReference type="Gene3D" id="1.10.220.150">
    <property type="entry name" value="Arf GTPase activating protein"/>
    <property type="match status" value="1"/>
</dbReference>
<dbReference type="SUPFAM" id="SSF57863">
    <property type="entry name" value="ArfGap/RecO-like zinc finger"/>
    <property type="match status" value="1"/>
</dbReference>
<dbReference type="Ensembl" id="ENSLLET00000012181.1">
    <property type="protein sequence ID" value="ENSLLEP00000011711.1"/>
    <property type="gene ID" value="ENSLLEG00000007457.1"/>
</dbReference>
<dbReference type="GO" id="GO:0007165">
    <property type="term" value="P:signal transduction"/>
    <property type="evidence" value="ECO:0007669"/>
    <property type="project" value="InterPro"/>
</dbReference>
<dbReference type="SUPFAM" id="SSF50729">
    <property type="entry name" value="PH domain-like"/>
    <property type="match status" value="3"/>
</dbReference>
<accession>A0A8C5MGV4</accession>
<feature type="domain" description="PH" evidence="3">
    <location>
        <begin position="30"/>
        <end position="119"/>
    </location>
</feature>
<reference evidence="7" key="2">
    <citation type="submission" date="2025-09" db="UniProtKB">
        <authorList>
            <consortium name="Ensembl"/>
        </authorList>
    </citation>
    <scope>IDENTIFICATION</scope>
</reference>
<proteinExistence type="predicted"/>
<dbReference type="GO" id="GO:0005547">
    <property type="term" value="F:phosphatidylinositol-3,4,5-trisphosphate binding"/>
    <property type="evidence" value="ECO:0007669"/>
    <property type="project" value="TreeGrafter"/>
</dbReference>
<dbReference type="SMART" id="SM00233">
    <property type="entry name" value="PH"/>
    <property type="match status" value="3"/>
</dbReference>
<evidence type="ECO:0000313" key="8">
    <source>
        <dbReference type="Proteomes" id="UP000694569"/>
    </source>
</evidence>
<dbReference type="InterPro" id="IPR038508">
    <property type="entry name" value="ArfGAP_dom_sf"/>
</dbReference>
<dbReference type="GO" id="GO:0008270">
    <property type="term" value="F:zinc ion binding"/>
    <property type="evidence" value="ECO:0007669"/>
    <property type="project" value="UniProtKB-KW"/>
</dbReference>
<keyword evidence="2" id="KW-0863">Zinc-finger</keyword>
<protein>
    <submittedName>
        <fullName evidence="7">ArfGAP with RhoGAP domain, ankyrin repeat and PH domain 1</fullName>
    </submittedName>
</protein>
<dbReference type="GO" id="GO:0005737">
    <property type="term" value="C:cytoplasm"/>
    <property type="evidence" value="ECO:0007669"/>
    <property type="project" value="TreeGrafter"/>
</dbReference>
<dbReference type="InterPro" id="IPR029071">
    <property type="entry name" value="Ubiquitin-like_domsf"/>
</dbReference>
<dbReference type="InterPro" id="IPR037278">
    <property type="entry name" value="ARFGAP/RecO"/>
</dbReference>
<feature type="domain" description="Arf-GAP" evidence="4">
    <location>
        <begin position="116"/>
        <end position="249"/>
    </location>
</feature>
<dbReference type="OrthoDB" id="29546at2759"/>
<evidence type="ECO:0000259" key="4">
    <source>
        <dbReference type="PROSITE" id="PS50115"/>
    </source>
</evidence>
<evidence type="ECO:0000313" key="7">
    <source>
        <dbReference type="Ensembl" id="ENSLLEP00000011711.1"/>
    </source>
</evidence>
<evidence type="ECO:0000259" key="6">
    <source>
        <dbReference type="PROSITE" id="PS50238"/>
    </source>
</evidence>
<dbReference type="InterPro" id="IPR001849">
    <property type="entry name" value="PH_domain"/>
</dbReference>
<dbReference type="InterPro" id="IPR000198">
    <property type="entry name" value="RhoGAP_dom"/>
</dbReference>
<keyword evidence="8" id="KW-1185">Reference proteome</keyword>
<dbReference type="GO" id="GO:0005096">
    <property type="term" value="F:GTPase activator activity"/>
    <property type="evidence" value="ECO:0007669"/>
    <property type="project" value="UniProtKB-KW"/>
</dbReference>
<evidence type="ECO:0000256" key="1">
    <source>
        <dbReference type="ARBA" id="ARBA00022468"/>
    </source>
</evidence>
<dbReference type="Pfam" id="PF00620">
    <property type="entry name" value="RhoGAP"/>
    <property type="match status" value="1"/>
</dbReference>
<dbReference type="PANTHER" id="PTHR45899:SF3">
    <property type="entry name" value="ARF-GAP WITH RHO-GAP DOMAIN, ANK REPEAT AND PH DOMAIN-CONTAINING PROTEIN 1"/>
    <property type="match status" value="1"/>
</dbReference>
<dbReference type="PRINTS" id="PR00405">
    <property type="entry name" value="REVINTRACTNG"/>
</dbReference>
<dbReference type="PANTHER" id="PTHR45899">
    <property type="entry name" value="RHO GTPASE ACTIVATING PROTEIN AT 15B, ISOFORM C"/>
    <property type="match status" value="1"/>
</dbReference>
<dbReference type="FunFam" id="2.30.29.30:FF:000170">
    <property type="entry name" value="Arf-GAP with Rho-GAP domain, ANK repeat and PH domain-containing protein 1"/>
    <property type="match status" value="1"/>
</dbReference>
<dbReference type="Proteomes" id="UP000694569">
    <property type="component" value="Unplaced"/>
</dbReference>
<dbReference type="CDD" id="cd08837">
    <property type="entry name" value="ArfGap_ARAP"/>
    <property type="match status" value="1"/>
</dbReference>
<evidence type="ECO:0000259" key="3">
    <source>
        <dbReference type="PROSITE" id="PS50003"/>
    </source>
</evidence>
<dbReference type="SUPFAM" id="SSF48350">
    <property type="entry name" value="GTPase activation domain, GAP"/>
    <property type="match status" value="1"/>
</dbReference>
<dbReference type="SUPFAM" id="SSF54236">
    <property type="entry name" value="Ubiquitin-like"/>
    <property type="match status" value="1"/>
</dbReference>
<feature type="domain" description="PH" evidence="3">
    <location>
        <begin position="861"/>
        <end position="988"/>
    </location>
</feature>
<dbReference type="InterPro" id="IPR000159">
    <property type="entry name" value="RA_dom"/>
</dbReference>
<name>A0A8C5MGV4_9ANUR</name>
<dbReference type="SMART" id="SM00324">
    <property type="entry name" value="RhoGAP"/>
    <property type="match status" value="1"/>
</dbReference>
<keyword evidence="2" id="KW-0479">Metal-binding</keyword>
<dbReference type="Gene3D" id="2.30.29.30">
    <property type="entry name" value="Pleckstrin-homology domain (PH domain)/Phosphotyrosine-binding domain (PTB)"/>
    <property type="match status" value="3"/>
</dbReference>
<dbReference type="Pfam" id="PF00169">
    <property type="entry name" value="PH"/>
    <property type="match status" value="2"/>
</dbReference>
<keyword evidence="2" id="KW-0862">Zinc</keyword>
<dbReference type="AlphaFoldDB" id="A0A8C5MGV4"/>
<dbReference type="PROSITE" id="PS50115">
    <property type="entry name" value="ARFGAP"/>
    <property type="match status" value="1"/>
</dbReference>
<dbReference type="Pfam" id="PF00788">
    <property type="entry name" value="RA"/>
    <property type="match status" value="1"/>
</dbReference>
<dbReference type="GO" id="GO:0008360">
    <property type="term" value="P:regulation of cell shape"/>
    <property type="evidence" value="ECO:0007669"/>
    <property type="project" value="TreeGrafter"/>
</dbReference>
<feature type="domain" description="PH" evidence="3">
    <location>
        <begin position="333"/>
        <end position="439"/>
    </location>
</feature>
<feature type="domain" description="Ras-associating" evidence="5">
    <location>
        <begin position="758"/>
        <end position="848"/>
    </location>
</feature>
<dbReference type="Gene3D" id="1.10.555.10">
    <property type="entry name" value="Rho GTPase activation protein"/>
    <property type="match status" value="1"/>
</dbReference>
<feature type="domain" description="Rho-GAP" evidence="6">
    <location>
        <begin position="543"/>
        <end position="723"/>
    </location>
</feature>
<keyword evidence="1" id="KW-0343">GTPase activation</keyword>
<dbReference type="SMART" id="SM00105">
    <property type="entry name" value="ArfGap"/>
    <property type="match status" value="1"/>
</dbReference>
<dbReference type="InterPro" id="IPR008936">
    <property type="entry name" value="Rho_GTPase_activation_prot"/>
</dbReference>
<gene>
    <name evidence="7" type="primary">ARAP1</name>
</gene>
<evidence type="ECO:0000259" key="5">
    <source>
        <dbReference type="PROSITE" id="PS50200"/>
    </source>
</evidence>
<evidence type="ECO:0000256" key="2">
    <source>
        <dbReference type="PROSITE-ProRule" id="PRU00288"/>
    </source>
</evidence>
<dbReference type="InterPro" id="IPR001164">
    <property type="entry name" value="ArfGAP_dom"/>
</dbReference>
<dbReference type="PROSITE" id="PS50003">
    <property type="entry name" value="PH_DOMAIN"/>
    <property type="match status" value="3"/>
</dbReference>
<dbReference type="InterPro" id="IPR052227">
    <property type="entry name" value="Arf-Rho-GAP_ANK-PH_domain"/>
</dbReference>
<dbReference type="Pfam" id="PF01412">
    <property type="entry name" value="ArfGap"/>
    <property type="match status" value="1"/>
</dbReference>
<dbReference type="Gene3D" id="3.10.20.90">
    <property type="entry name" value="Phosphatidylinositol 3-kinase Catalytic Subunit, Chain A, domain 1"/>
    <property type="match status" value="1"/>
</dbReference>
<dbReference type="PROSITE" id="PS50238">
    <property type="entry name" value="RHOGAP"/>
    <property type="match status" value="1"/>
</dbReference>